<dbReference type="PANTHER" id="PTHR12411">
    <property type="entry name" value="CYSTEINE PROTEASE FAMILY C1-RELATED"/>
    <property type="match status" value="1"/>
</dbReference>
<sequence>MKAVKNDYCSAVNPLPDLATDKIHPSVDLREMGLMTPAKAQGLCSCSYAFQTMTIMENGILRDKKNLNAFWQAKADASTLNLSEQYLLSNSICDSCSYCNGGNFVIETYIMVPGNKQQLTPPRNPIPTVELNENYPYAYATYQANWTAKIYLPSKLAPENYLLPIKLFNNSGLYAAWCNQNAKVTPVVKIFDDDASSFNATTIATLKSYLSRGIAVAISMLVGSGDPKTIFNNYRGGAILHNPCPAWGMDHDVTLVGYGKKNGKDVWVIKNSWGDWWGDKGFFFFEIGKNSYCSEQFAYTSIPKYFDMKETTPYDRGILKRGLTYTLDYECSKNQVNISNTCKQLFKSNIGVYYTSGSTNKYIMCYRNYVLSQSMCNLIKQQDPNINQVVTTFTAVTKPQLICKACIADYVIDYNTHLCTALRIIQFTQITCNGYINVATDLSMINFDQVALCALTADSSFATNSVLNFETTVTVAQSTAIGLFAQTTMFSNMVVRGSMNIKQTRILSQVFIGSLTGLMNTNMIMQNCSIKITIKLDSGSQQTVFKAGGLVGMIQGKYTLQVQNCTVQLTTELTNQFDYIAKYFYSVVGGMVGHMHLLPTLQVLNSTTITTVFTTRAAGGYLGMFQGGYILIQNSNSSGTLSAYACGGITGEGGAPGGLTPTQAEQLTIDTVSVSVQMTGTVLGAAFGNGCKKTVLTFAGVNLWVTNGLCPVGAANGLTQSGVSGC</sequence>
<accession>A0AA86NUK9</accession>
<proteinExistence type="inferred from homology"/>
<dbReference type="SUPFAM" id="SSF54001">
    <property type="entry name" value="Cysteine proteinases"/>
    <property type="match status" value="1"/>
</dbReference>
<dbReference type="EMBL" id="CAXDID020000081">
    <property type="protein sequence ID" value="CAL6018680.1"/>
    <property type="molecule type" value="Genomic_DNA"/>
</dbReference>
<dbReference type="SMART" id="SM00645">
    <property type="entry name" value="Pept_C1"/>
    <property type="match status" value="1"/>
</dbReference>
<dbReference type="AlphaFoldDB" id="A0AA86NUK9"/>
<dbReference type="EMBL" id="CATOUU010000347">
    <property type="protein sequence ID" value="CAI9925743.1"/>
    <property type="molecule type" value="Genomic_DNA"/>
</dbReference>
<evidence type="ECO:0000259" key="2">
    <source>
        <dbReference type="SMART" id="SM00645"/>
    </source>
</evidence>
<reference evidence="3" key="1">
    <citation type="submission" date="2023-06" db="EMBL/GenBank/DDBJ databases">
        <authorList>
            <person name="Kurt Z."/>
        </authorList>
    </citation>
    <scope>NUCLEOTIDE SEQUENCE</scope>
</reference>
<dbReference type="CDD" id="cd02248">
    <property type="entry name" value="Peptidase_C1A"/>
    <property type="match status" value="1"/>
</dbReference>
<protein>
    <submittedName>
        <fullName evidence="3">Cathepsin L</fullName>
    </submittedName>
    <submittedName>
        <fullName evidence="4">Cathepsin_L</fullName>
    </submittedName>
</protein>
<gene>
    <name evidence="3" type="ORF">HINF_LOCUS13388</name>
    <name evidence="4" type="ORF">HINF_LOCUS26584</name>
</gene>
<dbReference type="InterPro" id="IPR038765">
    <property type="entry name" value="Papain-like_cys_pep_sf"/>
</dbReference>
<dbReference type="InterPro" id="IPR000668">
    <property type="entry name" value="Peptidase_C1A_C"/>
</dbReference>
<feature type="domain" description="Peptidase C1A papain C-terminal" evidence="2">
    <location>
        <begin position="23"/>
        <end position="304"/>
    </location>
</feature>
<reference evidence="4 5" key="2">
    <citation type="submission" date="2024-07" db="EMBL/GenBank/DDBJ databases">
        <authorList>
            <person name="Akdeniz Z."/>
        </authorList>
    </citation>
    <scope>NUCLEOTIDE SEQUENCE [LARGE SCALE GENOMIC DNA]</scope>
</reference>
<evidence type="ECO:0000313" key="3">
    <source>
        <dbReference type="EMBL" id="CAI9925743.1"/>
    </source>
</evidence>
<dbReference type="InterPro" id="IPR039417">
    <property type="entry name" value="Peptidase_C1A_papain-like"/>
</dbReference>
<evidence type="ECO:0000313" key="4">
    <source>
        <dbReference type="EMBL" id="CAL6018680.1"/>
    </source>
</evidence>
<organism evidence="3">
    <name type="scientific">Hexamita inflata</name>
    <dbReference type="NCBI Taxonomy" id="28002"/>
    <lineage>
        <taxon>Eukaryota</taxon>
        <taxon>Metamonada</taxon>
        <taxon>Diplomonadida</taxon>
        <taxon>Hexamitidae</taxon>
        <taxon>Hexamitinae</taxon>
        <taxon>Hexamita</taxon>
    </lineage>
</organism>
<dbReference type="Proteomes" id="UP001642409">
    <property type="component" value="Unassembled WGS sequence"/>
</dbReference>
<dbReference type="GO" id="GO:0008234">
    <property type="term" value="F:cysteine-type peptidase activity"/>
    <property type="evidence" value="ECO:0007669"/>
    <property type="project" value="InterPro"/>
</dbReference>
<name>A0AA86NUK9_9EUKA</name>
<dbReference type="GO" id="GO:0006508">
    <property type="term" value="P:proteolysis"/>
    <property type="evidence" value="ECO:0007669"/>
    <property type="project" value="InterPro"/>
</dbReference>
<comment type="caution">
    <text evidence="3">The sequence shown here is derived from an EMBL/GenBank/DDBJ whole genome shotgun (WGS) entry which is preliminary data.</text>
</comment>
<dbReference type="Pfam" id="PF00112">
    <property type="entry name" value="Peptidase_C1"/>
    <property type="match status" value="1"/>
</dbReference>
<dbReference type="InterPro" id="IPR013128">
    <property type="entry name" value="Peptidase_C1A"/>
</dbReference>
<dbReference type="Gene3D" id="3.90.70.10">
    <property type="entry name" value="Cysteine proteinases"/>
    <property type="match status" value="1"/>
</dbReference>
<comment type="similarity">
    <text evidence="1">Belongs to the peptidase C1 family.</text>
</comment>
<keyword evidence="5" id="KW-1185">Reference proteome</keyword>
<evidence type="ECO:0000313" key="5">
    <source>
        <dbReference type="Proteomes" id="UP001642409"/>
    </source>
</evidence>
<evidence type="ECO:0000256" key="1">
    <source>
        <dbReference type="ARBA" id="ARBA00008455"/>
    </source>
</evidence>